<organism evidence="4 5">
    <name type="scientific">Massilia hydrophila</name>
    <dbReference type="NCBI Taxonomy" id="3044279"/>
    <lineage>
        <taxon>Bacteria</taxon>
        <taxon>Pseudomonadati</taxon>
        <taxon>Pseudomonadota</taxon>
        <taxon>Betaproteobacteria</taxon>
        <taxon>Burkholderiales</taxon>
        <taxon>Oxalobacteraceae</taxon>
        <taxon>Telluria group</taxon>
        <taxon>Massilia</taxon>
    </lineage>
</organism>
<dbReference type="PANTHER" id="PTHR43877:SF1">
    <property type="entry name" value="ACETYLTRANSFERASE"/>
    <property type="match status" value="1"/>
</dbReference>
<evidence type="ECO:0000313" key="4">
    <source>
        <dbReference type="EMBL" id="MCA1855319.1"/>
    </source>
</evidence>
<keyword evidence="2" id="KW-0012">Acyltransferase</keyword>
<gene>
    <name evidence="4" type="ORF">LE190_05190</name>
</gene>
<name>A0ABS7Y9V0_9BURK</name>
<evidence type="ECO:0000256" key="1">
    <source>
        <dbReference type="ARBA" id="ARBA00022679"/>
    </source>
</evidence>
<evidence type="ECO:0000256" key="2">
    <source>
        <dbReference type="ARBA" id="ARBA00023315"/>
    </source>
</evidence>
<dbReference type="PROSITE" id="PS51186">
    <property type="entry name" value="GNAT"/>
    <property type="match status" value="1"/>
</dbReference>
<dbReference type="PANTHER" id="PTHR43877">
    <property type="entry name" value="AMINOALKYLPHOSPHONATE N-ACETYLTRANSFERASE-RELATED-RELATED"/>
    <property type="match status" value="1"/>
</dbReference>
<dbReference type="Proteomes" id="UP001198602">
    <property type="component" value="Unassembled WGS sequence"/>
</dbReference>
<dbReference type="EMBL" id="JAHYBX010000001">
    <property type="protein sequence ID" value="MCA1855319.1"/>
    <property type="molecule type" value="Genomic_DNA"/>
</dbReference>
<proteinExistence type="predicted"/>
<keyword evidence="1" id="KW-0808">Transferase</keyword>
<dbReference type="InterPro" id="IPR000182">
    <property type="entry name" value="GNAT_dom"/>
</dbReference>
<dbReference type="CDD" id="cd04301">
    <property type="entry name" value="NAT_SF"/>
    <property type="match status" value="1"/>
</dbReference>
<feature type="domain" description="N-acetyltransferase" evidence="3">
    <location>
        <begin position="1"/>
        <end position="148"/>
    </location>
</feature>
<sequence length="148" mass="15816">MRIREADNGDADSIAELVGQLGYANEAGQVREQLRALRVPASGEAFVAEDVGKVLGLAVVHTIKPLHVPARWALLSALVVDAGCRSAGVGARLLAAAEHYAVTQGCAQLELSSNSARTRAHGFYERHGYREKRRRFVKQLASRAGAAA</sequence>
<evidence type="ECO:0000259" key="3">
    <source>
        <dbReference type="PROSITE" id="PS51186"/>
    </source>
</evidence>
<dbReference type="Pfam" id="PF00583">
    <property type="entry name" value="Acetyltransf_1"/>
    <property type="match status" value="1"/>
</dbReference>
<dbReference type="InterPro" id="IPR016181">
    <property type="entry name" value="Acyl_CoA_acyltransferase"/>
</dbReference>
<dbReference type="SUPFAM" id="SSF55729">
    <property type="entry name" value="Acyl-CoA N-acyltransferases (Nat)"/>
    <property type="match status" value="1"/>
</dbReference>
<protein>
    <submittedName>
        <fullName evidence="4">GNAT family N-acetyltransferase</fullName>
    </submittedName>
</protein>
<keyword evidence="5" id="KW-1185">Reference proteome</keyword>
<evidence type="ECO:0000313" key="5">
    <source>
        <dbReference type="Proteomes" id="UP001198602"/>
    </source>
</evidence>
<comment type="caution">
    <text evidence="4">The sequence shown here is derived from an EMBL/GenBank/DDBJ whole genome shotgun (WGS) entry which is preliminary data.</text>
</comment>
<dbReference type="InterPro" id="IPR050832">
    <property type="entry name" value="Bact_Acetyltransf"/>
</dbReference>
<dbReference type="RefSeq" id="WP_225237683.1">
    <property type="nucleotide sequence ID" value="NZ_JAHYBX010000001.1"/>
</dbReference>
<reference evidence="4 5" key="1">
    <citation type="submission" date="2021-07" db="EMBL/GenBank/DDBJ databases">
        <title>Characterization of Violacein-producing bacteria and related species.</title>
        <authorList>
            <person name="Wilson H.S."/>
            <person name="De Leon M.E."/>
        </authorList>
    </citation>
    <scope>NUCLEOTIDE SEQUENCE [LARGE SCALE GENOMIC DNA]</scope>
    <source>
        <strain evidence="4 5">HSC-2F05</strain>
    </source>
</reference>
<dbReference type="Gene3D" id="3.40.630.30">
    <property type="match status" value="1"/>
</dbReference>
<accession>A0ABS7Y9V0</accession>